<protein>
    <submittedName>
        <fullName evidence="1">Uncharacterized protein</fullName>
    </submittedName>
</protein>
<dbReference type="Proteomes" id="UP001234297">
    <property type="component" value="Chromosome 7"/>
</dbReference>
<keyword evidence="2" id="KW-1185">Reference proteome</keyword>
<sequence length="370" mass="40160">MYSRRHPLRVVTMNLTGLQLAGSLSPFVPNLTFLHAIDLSNNKLIGQIPTEIGLLFRLRIPVELGSFSRLNWLNLGGNNLIGSIPNSLRNLSSLSHLSLWTSGLEGSIPEELGQIRSLSIFSVTGNKLSGTIPLALRNLSSMAVFSVTQNQLHGNLPLDLGITLPNIVEFYVAKNQFTGPIPTSLNNASRLELLELSLNRLTGAIPMNLGRLEGLRSLNLENNTLGSGKVEDLGSLSSLTNCSLLEILSVSYNRLRGALPTSIANFSATLQYLYLGKNQILGNIPSGIGNLFNLIILHISICSIVHCDLKPSNILLDDDMNAHVGDFGLARFLSEATSSCSQDHTNSLRIKGTIGYLAPGDMLYLLLFVY</sequence>
<gene>
    <name evidence="1" type="ORF">MRB53_022575</name>
</gene>
<evidence type="ECO:0000313" key="1">
    <source>
        <dbReference type="EMBL" id="KAJ8629252.1"/>
    </source>
</evidence>
<reference evidence="1 2" key="1">
    <citation type="journal article" date="2022" name="Hortic Res">
        <title>A haplotype resolved chromosomal level avocado genome allows analysis of novel avocado genes.</title>
        <authorList>
            <person name="Nath O."/>
            <person name="Fletcher S.J."/>
            <person name="Hayward A."/>
            <person name="Shaw L.M."/>
            <person name="Masouleh A.K."/>
            <person name="Furtado A."/>
            <person name="Henry R.J."/>
            <person name="Mitter N."/>
        </authorList>
    </citation>
    <scope>NUCLEOTIDE SEQUENCE [LARGE SCALE GENOMIC DNA]</scope>
    <source>
        <strain evidence="2">cv. Hass</strain>
    </source>
</reference>
<evidence type="ECO:0000313" key="2">
    <source>
        <dbReference type="Proteomes" id="UP001234297"/>
    </source>
</evidence>
<comment type="caution">
    <text evidence="1">The sequence shown here is derived from an EMBL/GenBank/DDBJ whole genome shotgun (WGS) entry which is preliminary data.</text>
</comment>
<accession>A0ACC2L813</accession>
<dbReference type="EMBL" id="CM056815">
    <property type="protein sequence ID" value="KAJ8629252.1"/>
    <property type="molecule type" value="Genomic_DNA"/>
</dbReference>
<organism evidence="1 2">
    <name type="scientific">Persea americana</name>
    <name type="common">Avocado</name>
    <dbReference type="NCBI Taxonomy" id="3435"/>
    <lineage>
        <taxon>Eukaryota</taxon>
        <taxon>Viridiplantae</taxon>
        <taxon>Streptophyta</taxon>
        <taxon>Embryophyta</taxon>
        <taxon>Tracheophyta</taxon>
        <taxon>Spermatophyta</taxon>
        <taxon>Magnoliopsida</taxon>
        <taxon>Magnoliidae</taxon>
        <taxon>Laurales</taxon>
        <taxon>Lauraceae</taxon>
        <taxon>Persea</taxon>
    </lineage>
</organism>
<proteinExistence type="predicted"/>
<name>A0ACC2L813_PERAE</name>